<feature type="signal peptide" evidence="1">
    <location>
        <begin position="1"/>
        <end position="24"/>
    </location>
</feature>
<accession>A0ABP8V655</accession>
<proteinExistence type="predicted"/>
<protein>
    <recommendedName>
        <fullName evidence="4">Spore coat protein U domain-containing protein</fullName>
    </recommendedName>
</protein>
<keyword evidence="3" id="KW-1185">Reference proteome</keyword>
<dbReference type="RefSeq" id="WP_345197737.1">
    <property type="nucleotide sequence ID" value="NZ_BAABFL010000450.1"/>
</dbReference>
<comment type="caution">
    <text evidence="2">The sequence shown here is derived from an EMBL/GenBank/DDBJ whole genome shotgun (WGS) entry which is preliminary data.</text>
</comment>
<feature type="chain" id="PRO_5046296968" description="Spore coat protein U domain-containing protein" evidence="1">
    <location>
        <begin position="25"/>
        <end position="193"/>
    </location>
</feature>
<evidence type="ECO:0008006" key="4">
    <source>
        <dbReference type="Google" id="ProtNLM"/>
    </source>
</evidence>
<evidence type="ECO:0000256" key="1">
    <source>
        <dbReference type="SAM" id="SignalP"/>
    </source>
</evidence>
<dbReference type="EMBL" id="BAABFL010000450">
    <property type="protein sequence ID" value="GAA4651372.1"/>
    <property type="molecule type" value="Genomic_DNA"/>
</dbReference>
<evidence type="ECO:0000313" key="3">
    <source>
        <dbReference type="Proteomes" id="UP001500604"/>
    </source>
</evidence>
<gene>
    <name evidence="2" type="ORF">GCM10023116_36560</name>
</gene>
<evidence type="ECO:0000313" key="2">
    <source>
        <dbReference type="EMBL" id="GAA4651372.1"/>
    </source>
</evidence>
<sequence length="193" mass="19803">MKKGLKLGAVAAVLLGAMSSQVYALDCDGSTTCALDTTSTGNFDITYIKGSLARIWGLSDLAMTDTHLAGAEKTQDICVFSNKAVDSNTYELEVTSANDFTLTDGTGGGAAAIAYKLKVEGIGSASGTLDETDAVGANKLVASDMEAGPLAQQPDPSLACANQNARISLWFTSAPSLSSGAYSDTITMLVTPQ</sequence>
<keyword evidence="1" id="KW-0732">Signal</keyword>
<dbReference type="Proteomes" id="UP001500604">
    <property type="component" value="Unassembled WGS sequence"/>
</dbReference>
<reference evidence="3" key="1">
    <citation type="journal article" date="2019" name="Int. J. Syst. Evol. Microbiol.">
        <title>The Global Catalogue of Microorganisms (GCM) 10K type strain sequencing project: providing services to taxonomists for standard genome sequencing and annotation.</title>
        <authorList>
            <consortium name="The Broad Institute Genomics Platform"/>
            <consortium name="The Broad Institute Genome Sequencing Center for Infectious Disease"/>
            <person name="Wu L."/>
            <person name="Ma J."/>
        </authorList>
    </citation>
    <scope>NUCLEOTIDE SEQUENCE [LARGE SCALE GENOMIC DNA]</scope>
    <source>
        <strain evidence="3">JCM 17805</strain>
    </source>
</reference>
<name>A0ABP8V655_9GAMM</name>
<organism evidence="2 3">
    <name type="scientific">Kistimonas scapharcae</name>
    <dbReference type="NCBI Taxonomy" id="1036133"/>
    <lineage>
        <taxon>Bacteria</taxon>
        <taxon>Pseudomonadati</taxon>
        <taxon>Pseudomonadota</taxon>
        <taxon>Gammaproteobacteria</taxon>
        <taxon>Oceanospirillales</taxon>
        <taxon>Endozoicomonadaceae</taxon>
        <taxon>Kistimonas</taxon>
    </lineage>
</organism>